<dbReference type="Gene3D" id="3.40.50.300">
    <property type="entry name" value="P-loop containing nucleotide triphosphate hydrolases"/>
    <property type="match status" value="2"/>
</dbReference>
<dbReference type="PhylomeDB" id="A0A0G4I1K4"/>
<feature type="coiled-coil region" evidence="4">
    <location>
        <begin position="782"/>
        <end position="837"/>
    </location>
</feature>
<comment type="similarity">
    <text evidence="3">Belongs to the SMC family.</text>
</comment>
<feature type="compositionally biased region" description="Basic and acidic residues" evidence="5">
    <location>
        <begin position="1180"/>
        <end position="1202"/>
    </location>
</feature>
<feature type="domain" description="SMC hinge" evidence="6">
    <location>
        <begin position="605"/>
        <end position="731"/>
    </location>
</feature>
<dbReference type="InterPro" id="IPR027417">
    <property type="entry name" value="P-loop_NTPase"/>
</dbReference>
<organism evidence="7">
    <name type="scientific">Chromera velia CCMP2878</name>
    <dbReference type="NCBI Taxonomy" id="1169474"/>
    <lineage>
        <taxon>Eukaryota</taxon>
        <taxon>Sar</taxon>
        <taxon>Alveolata</taxon>
        <taxon>Colpodellida</taxon>
        <taxon>Chromeraceae</taxon>
        <taxon>Chromera</taxon>
    </lineage>
</organism>
<dbReference type="InterPro" id="IPR024704">
    <property type="entry name" value="SMC"/>
</dbReference>
<feature type="region of interest" description="Disordered" evidence="5">
    <location>
        <begin position="1"/>
        <end position="96"/>
    </location>
</feature>
<name>A0A0G4I1K4_9ALVE</name>
<keyword evidence="2 4" id="KW-0175">Coiled coil</keyword>
<keyword evidence="3" id="KW-0539">Nucleus</keyword>
<accession>A0A0G4I1K4</accession>
<dbReference type="PIRSF" id="PIRSF005719">
    <property type="entry name" value="SMC"/>
    <property type="match status" value="1"/>
</dbReference>
<protein>
    <recommendedName>
        <fullName evidence="3">Structural maintenance of chromosomes protein</fullName>
    </recommendedName>
</protein>
<dbReference type="GO" id="GO:0005524">
    <property type="term" value="F:ATP binding"/>
    <property type="evidence" value="ECO:0007669"/>
    <property type="project" value="InterPro"/>
</dbReference>
<evidence type="ECO:0000256" key="1">
    <source>
        <dbReference type="ARBA" id="ARBA00004123"/>
    </source>
</evidence>
<dbReference type="VEuPathDB" id="CryptoDB:Cvel_10182"/>
<feature type="region of interest" description="Disordered" evidence="5">
    <location>
        <begin position="418"/>
        <end position="439"/>
    </location>
</feature>
<evidence type="ECO:0000256" key="5">
    <source>
        <dbReference type="SAM" id="MobiDB-lite"/>
    </source>
</evidence>
<reference evidence="7" key="1">
    <citation type="submission" date="2014-11" db="EMBL/GenBank/DDBJ databases">
        <authorList>
            <person name="Otto D Thomas"/>
            <person name="Naeem Raeece"/>
        </authorList>
    </citation>
    <scope>NUCLEOTIDE SEQUENCE</scope>
</reference>
<dbReference type="Gene3D" id="3.30.70.1620">
    <property type="match status" value="1"/>
</dbReference>
<dbReference type="InterPro" id="IPR010935">
    <property type="entry name" value="SMC_hinge"/>
</dbReference>
<comment type="subcellular location">
    <subcellularLocation>
        <location evidence="1 3">Nucleus</location>
    </subcellularLocation>
</comment>
<dbReference type="GO" id="GO:0016887">
    <property type="term" value="F:ATP hydrolysis activity"/>
    <property type="evidence" value="ECO:0007669"/>
    <property type="project" value="InterPro"/>
</dbReference>
<evidence type="ECO:0000256" key="3">
    <source>
        <dbReference type="PIRNR" id="PIRNR005719"/>
    </source>
</evidence>
<evidence type="ECO:0000313" key="7">
    <source>
        <dbReference type="EMBL" id="CEM50771.1"/>
    </source>
</evidence>
<proteinExistence type="inferred from homology"/>
<feature type="compositionally biased region" description="Low complexity" evidence="5">
    <location>
        <begin position="16"/>
        <end position="26"/>
    </location>
</feature>
<dbReference type="SUPFAM" id="SSF52540">
    <property type="entry name" value="P-loop containing nucleoside triphosphate hydrolases"/>
    <property type="match status" value="1"/>
</dbReference>
<feature type="compositionally biased region" description="Acidic residues" evidence="5">
    <location>
        <begin position="72"/>
        <end position="82"/>
    </location>
</feature>
<feature type="region of interest" description="Disordered" evidence="5">
    <location>
        <begin position="1390"/>
        <end position="1493"/>
    </location>
</feature>
<dbReference type="InterPro" id="IPR036277">
    <property type="entry name" value="SMC_hinge_sf"/>
</dbReference>
<dbReference type="SUPFAM" id="SSF75553">
    <property type="entry name" value="Smc hinge domain"/>
    <property type="match status" value="1"/>
</dbReference>
<feature type="compositionally biased region" description="Basic and acidic residues" evidence="5">
    <location>
        <begin position="1102"/>
        <end position="1115"/>
    </location>
</feature>
<dbReference type="GO" id="GO:0005634">
    <property type="term" value="C:nucleus"/>
    <property type="evidence" value="ECO:0007669"/>
    <property type="project" value="UniProtKB-SubCell"/>
</dbReference>
<dbReference type="EMBL" id="CDMZ01004750">
    <property type="protein sequence ID" value="CEM50771.1"/>
    <property type="molecule type" value="Genomic_DNA"/>
</dbReference>
<dbReference type="Gene3D" id="1.20.1060.20">
    <property type="match status" value="1"/>
</dbReference>
<dbReference type="SMART" id="SM00968">
    <property type="entry name" value="SMC_hinge"/>
    <property type="match status" value="1"/>
</dbReference>
<dbReference type="Gene3D" id="1.10.287.1490">
    <property type="match status" value="1"/>
</dbReference>
<feature type="region of interest" description="Disordered" evidence="5">
    <location>
        <begin position="1015"/>
        <end position="1047"/>
    </location>
</feature>
<dbReference type="GO" id="GO:0051276">
    <property type="term" value="P:chromosome organization"/>
    <property type="evidence" value="ECO:0007669"/>
    <property type="project" value="InterPro"/>
</dbReference>
<gene>
    <name evidence="7" type="ORF">Cvel_10182</name>
</gene>
<dbReference type="GO" id="GO:0005694">
    <property type="term" value="C:chromosome"/>
    <property type="evidence" value="ECO:0007669"/>
    <property type="project" value="InterPro"/>
</dbReference>
<evidence type="ECO:0000256" key="4">
    <source>
        <dbReference type="SAM" id="Coils"/>
    </source>
</evidence>
<dbReference type="SUPFAM" id="SSF57997">
    <property type="entry name" value="Tropomyosin"/>
    <property type="match status" value="1"/>
</dbReference>
<feature type="region of interest" description="Disordered" evidence="5">
    <location>
        <begin position="1069"/>
        <end position="1115"/>
    </location>
</feature>
<feature type="compositionally biased region" description="Acidic residues" evidence="5">
    <location>
        <begin position="1072"/>
        <end position="1101"/>
    </location>
</feature>
<dbReference type="Pfam" id="PF02463">
    <property type="entry name" value="SMC_N"/>
    <property type="match status" value="2"/>
</dbReference>
<feature type="compositionally biased region" description="Basic and acidic residues" evidence="5">
    <location>
        <begin position="1015"/>
        <end position="1034"/>
    </location>
</feature>
<feature type="region of interest" description="Disordered" evidence="5">
    <location>
        <begin position="1168"/>
        <end position="1202"/>
    </location>
</feature>
<sequence>MPRLARRRIEEDEENAPPQQQQQQPEQAEDTAEGGGESGQREAVPMGIVPVNQPQARPYVSRKNKGKTRDGVEDEEEGENDPEAASSSSASASAADMGEEFPGRLMINRIILKNFKSYKGEVVVGPLHKSFQSIVGANGSGKSNLIDAVIFVFGFAAKKMRQEKLQELICQQAGKLSRGDRQMDCQAEAGRQARPLGVKKSKLQARQVSVCFGIEVKWVAAMKDAHSCKVTLEMKNILDTSTGEVEDIATKPPKKASDNEKDRDGFLELFEEIFGSDVFLPMLKEAEKKETDLKEVEEERLRTKDTLYKESFTSLSRLARFNILSALVKLLQSRAKEDEMKTKWKEDGKLVQELDRLTSEHETARKDLEGAEKAQEDAVELVKEAERKDSEIQTEMKNLEAQKQDLNKKISDKENQKLQTENDCKHHQHQKTDTQPKLEEANRTLKDERQKASQMEDELNQQLEPLRKKKRELEQPVKELTRNLAKIESDMNVSQGICKRAQEKMKQSQNEFAQAKERREDISERLEHLKENRRAKQEAITEASNHSNRLVAERKKLEEDKRNGMARMAGERERLMYLQNQINASRNAGRKDQAIQRARGAGKLRGLIGRLGDLGRIDDMYDVAISQNFGSALERYVVKTQQDANELTDFFRTEQLGWCSIVPLEKINPQKLLHEAKHSWEPSRANGLKRLFDLITVCPGVEMAEEVGAAFYHIVRNTVVARDLDEASRVDAVKPGNRFVTLDGNMKDGGKITGGGRADRVHKGAMKGSNPQGRAPVSEEEVQELRRRVTNFERHLEQMDAEAKDKESTQDALAKEIDRTEKELLQIERQGRDMQKMLSDREALAKKAEETFQQISADVTRRLEEEHKKQSSWETEKAEMQSQLQKHEEPLHALEREMAAVGGEERREQQMAVRAAEQAVATLKEKLKKAESDLVSKERKIKDLDRQQGELRDQTTAIEKEIEEKKKEKAGVEDAALETMLEAERKTEMREEYKKKVEDLQNEKDDMERKVREFEKKKELDEKELAKDKDEIQHKRAKIVKAQKEYEDAKTKYDDYAIYLEDRNKLQTDNAVVDDEFGDSDGEDGDLSEPEGGEDNEEGDAERDGGEREESEAMKKLRRRIKWRLEFVSERAVRNGWIDWTEEELQCLESCKRMRKFLSSKRSRVDFAINDSNQPAGRRQKNEDEAKNATKSYWDQREKRNQKFKEKEEAAKEYKAIKVEREKYSADRRERFENGFRIVQVELRNIYKQLTVGGTADLEYIDCADPFTEGIKLTVRPKDKSWQEIATCSGGEKTIASLSLIFALHKFKPTPIYFLDEIDAALDHTNVFTIAQYIRAQTSNGQFLIISLRNENFEMADSFVGVSKRNNETRVREYPFGGMNLGDALVMRQDKSDKRKAAHAGKSQGDQANKRRRQQGGVREASSDSEGEGSKENRRGQPARPQKFLPDGQQPLAVPSLRGRGRGRGGGGNQGKDTLPRAASPGSVAVGTERRNK</sequence>
<dbReference type="InterPro" id="IPR003395">
    <property type="entry name" value="RecF/RecN/SMC_N"/>
</dbReference>
<evidence type="ECO:0000256" key="2">
    <source>
        <dbReference type="ARBA" id="ARBA00023054"/>
    </source>
</evidence>
<feature type="compositionally biased region" description="Low complexity" evidence="5">
    <location>
        <begin position="83"/>
        <end position="95"/>
    </location>
</feature>
<dbReference type="PANTHER" id="PTHR18937">
    <property type="entry name" value="STRUCTURAL MAINTENANCE OF CHROMOSOMES SMC FAMILY MEMBER"/>
    <property type="match status" value="1"/>
</dbReference>
<dbReference type="Pfam" id="PF06470">
    <property type="entry name" value="SMC_hinge"/>
    <property type="match status" value="1"/>
</dbReference>
<evidence type="ECO:0000259" key="6">
    <source>
        <dbReference type="SMART" id="SM00968"/>
    </source>
</evidence>